<comment type="similarity">
    <text evidence="4">Belongs to the cytochrome P450 family.</text>
</comment>
<dbReference type="InterPro" id="IPR001128">
    <property type="entry name" value="Cyt_P450"/>
</dbReference>
<keyword evidence="14" id="KW-1185">Reference proteome</keyword>
<evidence type="ECO:0000256" key="10">
    <source>
        <dbReference type="ARBA" id="ARBA00023004"/>
    </source>
</evidence>
<comment type="subcellular location">
    <subcellularLocation>
        <location evidence="2">Membrane</location>
    </subcellularLocation>
</comment>
<keyword evidence="5" id="KW-0349">Heme</keyword>
<dbReference type="Proteomes" id="UP001437256">
    <property type="component" value="Unassembled WGS sequence"/>
</dbReference>
<evidence type="ECO:0000256" key="9">
    <source>
        <dbReference type="ARBA" id="ARBA00023002"/>
    </source>
</evidence>
<feature type="non-terminal residue" evidence="13">
    <location>
        <position position="1"/>
    </location>
</feature>
<sequence>NALSRTLHLLSQNLDVQNKLREELRAARAGHDGKDVPYDELVSLPYLDAICRETLRLHAPVARVLRMSTKDTVVPLSTPVRCTDGSIISEVPVPANTNIYVSILNSNRNVDLWGPDALEWKPERWLSPLPQAVSDAKIPGVYSHLMTFIGGGRSCIGFKFSQLEMKVVLFHLVEALEFSPSEKEIYWENNTIANPTVKTGGKKFQLPIKVSLAK</sequence>
<keyword evidence="8" id="KW-1133">Transmembrane helix</keyword>
<protein>
    <recommendedName>
        <fullName evidence="15">Cytochrome P450</fullName>
    </recommendedName>
</protein>
<reference evidence="13 14" key="1">
    <citation type="submission" date="2024-05" db="EMBL/GenBank/DDBJ databases">
        <title>A draft genome resource for the thread blight pathogen Marasmius tenuissimus strain MS-2.</title>
        <authorList>
            <person name="Yulfo-Soto G.E."/>
            <person name="Baruah I.K."/>
            <person name="Amoako-Attah I."/>
            <person name="Bukari Y."/>
            <person name="Meinhardt L.W."/>
            <person name="Bailey B.A."/>
            <person name="Cohen S.P."/>
        </authorList>
    </citation>
    <scope>NUCLEOTIDE SEQUENCE [LARGE SCALE GENOMIC DNA]</scope>
    <source>
        <strain evidence="13 14">MS-2</strain>
    </source>
</reference>
<keyword evidence="7" id="KW-0479">Metal-binding</keyword>
<evidence type="ECO:0000256" key="8">
    <source>
        <dbReference type="ARBA" id="ARBA00022989"/>
    </source>
</evidence>
<comment type="cofactor">
    <cofactor evidence="1">
        <name>heme</name>
        <dbReference type="ChEBI" id="CHEBI:30413"/>
    </cofactor>
</comment>
<dbReference type="SUPFAM" id="SSF48264">
    <property type="entry name" value="Cytochrome P450"/>
    <property type="match status" value="1"/>
</dbReference>
<dbReference type="Gene3D" id="1.10.630.10">
    <property type="entry name" value="Cytochrome P450"/>
    <property type="match status" value="1"/>
</dbReference>
<evidence type="ECO:0000256" key="1">
    <source>
        <dbReference type="ARBA" id="ARBA00001971"/>
    </source>
</evidence>
<evidence type="ECO:0000256" key="3">
    <source>
        <dbReference type="ARBA" id="ARBA00004721"/>
    </source>
</evidence>
<dbReference type="InterPro" id="IPR002403">
    <property type="entry name" value="Cyt_P450_E_grp-IV"/>
</dbReference>
<keyword evidence="12" id="KW-0472">Membrane</keyword>
<comment type="caution">
    <text evidence="13">The sequence shown here is derived from an EMBL/GenBank/DDBJ whole genome shotgun (WGS) entry which is preliminary data.</text>
</comment>
<gene>
    <name evidence="13" type="ORF">AAF712_012389</name>
</gene>
<evidence type="ECO:0000256" key="7">
    <source>
        <dbReference type="ARBA" id="ARBA00022723"/>
    </source>
</evidence>
<evidence type="ECO:0008006" key="15">
    <source>
        <dbReference type="Google" id="ProtNLM"/>
    </source>
</evidence>
<keyword evidence="9" id="KW-0560">Oxidoreductase</keyword>
<evidence type="ECO:0000313" key="14">
    <source>
        <dbReference type="Proteomes" id="UP001437256"/>
    </source>
</evidence>
<dbReference type="InterPro" id="IPR050121">
    <property type="entry name" value="Cytochrome_P450_monoxygenase"/>
</dbReference>
<evidence type="ECO:0000313" key="13">
    <source>
        <dbReference type="EMBL" id="KAL0060850.1"/>
    </source>
</evidence>
<organism evidence="13 14">
    <name type="scientific">Marasmius tenuissimus</name>
    <dbReference type="NCBI Taxonomy" id="585030"/>
    <lineage>
        <taxon>Eukaryota</taxon>
        <taxon>Fungi</taxon>
        <taxon>Dikarya</taxon>
        <taxon>Basidiomycota</taxon>
        <taxon>Agaricomycotina</taxon>
        <taxon>Agaricomycetes</taxon>
        <taxon>Agaricomycetidae</taxon>
        <taxon>Agaricales</taxon>
        <taxon>Marasmiineae</taxon>
        <taxon>Marasmiaceae</taxon>
        <taxon>Marasmius</taxon>
    </lineage>
</organism>
<accession>A0ABR2ZHN2</accession>
<evidence type="ECO:0000256" key="11">
    <source>
        <dbReference type="ARBA" id="ARBA00023033"/>
    </source>
</evidence>
<evidence type="ECO:0000256" key="4">
    <source>
        <dbReference type="ARBA" id="ARBA00010617"/>
    </source>
</evidence>
<evidence type="ECO:0000256" key="12">
    <source>
        <dbReference type="ARBA" id="ARBA00023136"/>
    </source>
</evidence>
<evidence type="ECO:0000256" key="2">
    <source>
        <dbReference type="ARBA" id="ARBA00004370"/>
    </source>
</evidence>
<dbReference type="InterPro" id="IPR036396">
    <property type="entry name" value="Cyt_P450_sf"/>
</dbReference>
<dbReference type="PANTHER" id="PTHR24305">
    <property type="entry name" value="CYTOCHROME P450"/>
    <property type="match status" value="1"/>
</dbReference>
<keyword evidence="11" id="KW-0503">Monooxygenase</keyword>
<dbReference type="Pfam" id="PF00067">
    <property type="entry name" value="p450"/>
    <property type="match status" value="1"/>
</dbReference>
<dbReference type="EMBL" id="JBBXMP010000159">
    <property type="protein sequence ID" value="KAL0060850.1"/>
    <property type="molecule type" value="Genomic_DNA"/>
</dbReference>
<name>A0ABR2ZHN2_9AGAR</name>
<dbReference type="PANTHER" id="PTHR24305:SF166">
    <property type="entry name" value="CYTOCHROME P450 12A4, MITOCHONDRIAL-RELATED"/>
    <property type="match status" value="1"/>
</dbReference>
<comment type="pathway">
    <text evidence="3">Secondary metabolite biosynthesis; terpenoid biosynthesis.</text>
</comment>
<proteinExistence type="inferred from homology"/>
<evidence type="ECO:0000256" key="5">
    <source>
        <dbReference type="ARBA" id="ARBA00022617"/>
    </source>
</evidence>
<keyword evidence="6" id="KW-0812">Transmembrane</keyword>
<dbReference type="PRINTS" id="PR00465">
    <property type="entry name" value="EP450IV"/>
</dbReference>
<keyword evidence="10" id="KW-0408">Iron</keyword>
<dbReference type="PRINTS" id="PR00385">
    <property type="entry name" value="P450"/>
</dbReference>
<evidence type="ECO:0000256" key="6">
    <source>
        <dbReference type="ARBA" id="ARBA00022692"/>
    </source>
</evidence>